<organism evidence="2 3">
    <name type="scientific">Podospora australis</name>
    <dbReference type="NCBI Taxonomy" id="1536484"/>
    <lineage>
        <taxon>Eukaryota</taxon>
        <taxon>Fungi</taxon>
        <taxon>Dikarya</taxon>
        <taxon>Ascomycota</taxon>
        <taxon>Pezizomycotina</taxon>
        <taxon>Sordariomycetes</taxon>
        <taxon>Sordariomycetidae</taxon>
        <taxon>Sordariales</taxon>
        <taxon>Podosporaceae</taxon>
        <taxon>Podospora</taxon>
    </lineage>
</organism>
<feature type="region of interest" description="Disordered" evidence="1">
    <location>
        <begin position="76"/>
        <end position="99"/>
    </location>
</feature>
<proteinExistence type="predicted"/>
<sequence>MPTRTNKWEQPTTLVSSVVTPVVARFAKDADYASGGALDPTPAPPESEVRATMAAVADGKWTIVVANKAGSALTTTHGINRGVPEPDGGRPSPGTMGNGATATLVVPTGWAGQMAFATAGASIIGDESLTEASFIDQPSNPGLAPGDIDVSYVDGHSLPIICRCRADGLFLSGCLDPLGACPTELVNVHGSCKNPKRHETGQVDPHPFFNPCQGRAYTFPEDSKGNTNGKCQSGIVDCEVHPRR</sequence>
<dbReference type="SUPFAM" id="SSF49870">
    <property type="entry name" value="Osmotin, thaumatin-like protein"/>
    <property type="match status" value="1"/>
</dbReference>
<dbReference type="EMBL" id="MU864494">
    <property type="protein sequence ID" value="KAK4184320.1"/>
    <property type="molecule type" value="Genomic_DNA"/>
</dbReference>
<evidence type="ECO:0000313" key="2">
    <source>
        <dbReference type="EMBL" id="KAK4184320.1"/>
    </source>
</evidence>
<accession>A0AAN6WLW1</accession>
<name>A0AAN6WLW1_9PEZI</name>
<evidence type="ECO:0000256" key="1">
    <source>
        <dbReference type="SAM" id="MobiDB-lite"/>
    </source>
</evidence>
<protein>
    <recommendedName>
        <fullName evidence="4">Thaumatin-like protein</fullName>
    </recommendedName>
</protein>
<dbReference type="AlphaFoldDB" id="A0AAN6WLW1"/>
<reference evidence="2" key="2">
    <citation type="submission" date="2023-05" db="EMBL/GenBank/DDBJ databases">
        <authorList>
            <consortium name="Lawrence Berkeley National Laboratory"/>
            <person name="Steindorff A."/>
            <person name="Hensen N."/>
            <person name="Bonometti L."/>
            <person name="Westerberg I."/>
            <person name="Brannstrom I.O."/>
            <person name="Guillou S."/>
            <person name="Cros-Aarteil S."/>
            <person name="Calhoun S."/>
            <person name="Haridas S."/>
            <person name="Kuo A."/>
            <person name="Mondo S."/>
            <person name="Pangilinan J."/>
            <person name="Riley R."/>
            <person name="Labutti K."/>
            <person name="Andreopoulos B."/>
            <person name="Lipzen A."/>
            <person name="Chen C."/>
            <person name="Yanf M."/>
            <person name="Daum C."/>
            <person name="Ng V."/>
            <person name="Clum A."/>
            <person name="Ohm R."/>
            <person name="Martin F."/>
            <person name="Silar P."/>
            <person name="Natvig D."/>
            <person name="Lalanne C."/>
            <person name="Gautier V."/>
            <person name="Ament-Velasquez S.L."/>
            <person name="Kruys A."/>
            <person name="Hutchinson M.I."/>
            <person name="Powell A.J."/>
            <person name="Barry K."/>
            <person name="Miller A.N."/>
            <person name="Grigoriev I.V."/>
            <person name="Debuchy R."/>
            <person name="Gladieux P."/>
            <person name="Thoren M.H."/>
            <person name="Johannesson H."/>
        </authorList>
    </citation>
    <scope>NUCLEOTIDE SEQUENCE</scope>
    <source>
        <strain evidence="2">PSN309</strain>
    </source>
</reference>
<keyword evidence="3" id="KW-1185">Reference proteome</keyword>
<gene>
    <name evidence="2" type="ORF">QBC35DRAFT_391895</name>
</gene>
<dbReference type="Proteomes" id="UP001302126">
    <property type="component" value="Unassembled WGS sequence"/>
</dbReference>
<reference evidence="2" key="1">
    <citation type="journal article" date="2023" name="Mol. Phylogenet. Evol.">
        <title>Genome-scale phylogeny and comparative genomics of the fungal order Sordariales.</title>
        <authorList>
            <person name="Hensen N."/>
            <person name="Bonometti L."/>
            <person name="Westerberg I."/>
            <person name="Brannstrom I.O."/>
            <person name="Guillou S."/>
            <person name="Cros-Aarteil S."/>
            <person name="Calhoun S."/>
            <person name="Haridas S."/>
            <person name="Kuo A."/>
            <person name="Mondo S."/>
            <person name="Pangilinan J."/>
            <person name="Riley R."/>
            <person name="LaButti K."/>
            <person name="Andreopoulos B."/>
            <person name="Lipzen A."/>
            <person name="Chen C."/>
            <person name="Yan M."/>
            <person name="Daum C."/>
            <person name="Ng V."/>
            <person name="Clum A."/>
            <person name="Steindorff A."/>
            <person name="Ohm R.A."/>
            <person name="Martin F."/>
            <person name="Silar P."/>
            <person name="Natvig D.O."/>
            <person name="Lalanne C."/>
            <person name="Gautier V."/>
            <person name="Ament-Velasquez S.L."/>
            <person name="Kruys A."/>
            <person name="Hutchinson M.I."/>
            <person name="Powell A.J."/>
            <person name="Barry K."/>
            <person name="Miller A.N."/>
            <person name="Grigoriev I.V."/>
            <person name="Debuchy R."/>
            <person name="Gladieux P."/>
            <person name="Hiltunen Thoren M."/>
            <person name="Johannesson H."/>
        </authorList>
    </citation>
    <scope>NUCLEOTIDE SEQUENCE</scope>
    <source>
        <strain evidence="2">PSN309</strain>
    </source>
</reference>
<comment type="caution">
    <text evidence="2">The sequence shown here is derived from an EMBL/GenBank/DDBJ whole genome shotgun (WGS) entry which is preliminary data.</text>
</comment>
<evidence type="ECO:0000313" key="3">
    <source>
        <dbReference type="Proteomes" id="UP001302126"/>
    </source>
</evidence>
<dbReference type="InterPro" id="IPR037176">
    <property type="entry name" value="Osmotin/thaumatin-like_sf"/>
</dbReference>
<evidence type="ECO:0008006" key="4">
    <source>
        <dbReference type="Google" id="ProtNLM"/>
    </source>
</evidence>